<feature type="transmembrane region" description="Helical" evidence="1">
    <location>
        <begin position="42"/>
        <end position="64"/>
    </location>
</feature>
<evidence type="ECO:0000256" key="1">
    <source>
        <dbReference type="SAM" id="Phobius"/>
    </source>
</evidence>
<comment type="caution">
    <text evidence="2">The sequence shown here is derived from an EMBL/GenBank/DDBJ whole genome shotgun (WGS) entry which is preliminary data.</text>
</comment>
<reference evidence="2 3" key="1">
    <citation type="journal article" date="2014" name="Genome Announc.">
        <title>Genome Sequence of Bacillus simplex Strain P558, Isolated from a Human Fecal Sample.</title>
        <authorList>
            <person name="Croce O."/>
            <person name="Hugon P."/>
            <person name="Lagier J.C."/>
            <person name="Bibi F."/>
            <person name="Robert C."/>
            <person name="Azhar E.I."/>
            <person name="Raoult D."/>
            <person name="Fournier P.E."/>
        </authorList>
    </citation>
    <scope>NUCLEOTIDE SEQUENCE [LARGE SCALE GENOMIC DNA]</scope>
    <source>
        <strain evidence="2 3">P558</strain>
    </source>
</reference>
<keyword evidence="1" id="KW-1133">Transmembrane helix</keyword>
<gene>
    <name evidence="2" type="ORF">BN1180_03389</name>
</gene>
<evidence type="ECO:0000313" key="3">
    <source>
        <dbReference type="Proteomes" id="UP000182110"/>
    </source>
</evidence>
<sequence length="65" mass="7154">MKHYTKNAFLILAFFLVAANLRPAIASVSPLLETIRYDLGMSSFAVSFLTTIPVLCMGIFAPFLV</sequence>
<dbReference type="InterPro" id="IPR052524">
    <property type="entry name" value="MFS_Cyanate_Porter"/>
</dbReference>
<evidence type="ECO:0000313" key="2">
    <source>
        <dbReference type="EMBL" id="CEG33217.1"/>
    </source>
</evidence>
<name>A0AAN2PIB5_9BACI</name>
<dbReference type="PANTHER" id="PTHR23523:SF2">
    <property type="entry name" value="2-NITROIMIDAZOLE TRANSPORTER"/>
    <property type="match status" value="1"/>
</dbReference>
<keyword evidence="3" id="KW-1185">Reference proteome</keyword>
<dbReference type="RefSeq" id="WP_053087365.1">
    <property type="nucleotide sequence ID" value="NZ_CCXW01000001.1"/>
</dbReference>
<proteinExistence type="predicted"/>
<organism evidence="2 3">
    <name type="scientific">Peribacillus simplex</name>
    <dbReference type="NCBI Taxonomy" id="1478"/>
    <lineage>
        <taxon>Bacteria</taxon>
        <taxon>Bacillati</taxon>
        <taxon>Bacillota</taxon>
        <taxon>Bacilli</taxon>
        <taxon>Bacillales</taxon>
        <taxon>Bacillaceae</taxon>
        <taxon>Peribacillus</taxon>
    </lineage>
</organism>
<dbReference type="Proteomes" id="UP000182110">
    <property type="component" value="Unassembled WGS sequence"/>
</dbReference>
<dbReference type="SUPFAM" id="SSF103473">
    <property type="entry name" value="MFS general substrate transporter"/>
    <property type="match status" value="1"/>
</dbReference>
<dbReference type="EMBL" id="CCXW01000001">
    <property type="protein sequence ID" value="CEG33217.1"/>
    <property type="molecule type" value="Genomic_DNA"/>
</dbReference>
<protein>
    <submittedName>
        <fullName evidence="2">Major facilitator transporter</fullName>
    </submittedName>
</protein>
<keyword evidence="1" id="KW-0812">Transmembrane</keyword>
<accession>A0AAN2PIB5</accession>
<keyword evidence="1" id="KW-0472">Membrane</keyword>
<dbReference type="InterPro" id="IPR036259">
    <property type="entry name" value="MFS_trans_sf"/>
</dbReference>
<dbReference type="PANTHER" id="PTHR23523">
    <property type="match status" value="1"/>
</dbReference>
<dbReference type="AlphaFoldDB" id="A0AAN2PIB5"/>